<evidence type="ECO:0000256" key="2">
    <source>
        <dbReference type="SAM" id="SignalP"/>
    </source>
</evidence>
<keyword evidence="5" id="KW-1185">Reference proteome</keyword>
<dbReference type="KEGG" id="gtt:GUITHDRAFT_165873"/>
<dbReference type="RefSeq" id="XP_005822831.1">
    <property type="nucleotide sequence ID" value="XM_005822774.1"/>
</dbReference>
<protein>
    <recommendedName>
        <fullName evidence="6">LysM domain-containing protein</fullName>
    </recommendedName>
</protein>
<feature type="compositionally biased region" description="Basic and acidic residues" evidence="1">
    <location>
        <begin position="733"/>
        <end position="751"/>
    </location>
</feature>
<organism evidence="3">
    <name type="scientific">Guillardia theta (strain CCMP2712)</name>
    <name type="common">Cryptophyte</name>
    <dbReference type="NCBI Taxonomy" id="905079"/>
    <lineage>
        <taxon>Eukaryota</taxon>
        <taxon>Cryptophyceae</taxon>
        <taxon>Pyrenomonadales</taxon>
        <taxon>Geminigeraceae</taxon>
        <taxon>Guillardia</taxon>
    </lineage>
</organism>
<dbReference type="EMBL" id="JH993083">
    <property type="protein sequence ID" value="EKX35851.1"/>
    <property type="molecule type" value="Genomic_DNA"/>
</dbReference>
<dbReference type="GeneID" id="17292614"/>
<reference evidence="5" key="2">
    <citation type="submission" date="2012-11" db="EMBL/GenBank/DDBJ databases">
        <authorList>
            <person name="Kuo A."/>
            <person name="Curtis B.A."/>
            <person name="Tanifuji G."/>
            <person name="Burki F."/>
            <person name="Gruber A."/>
            <person name="Irimia M."/>
            <person name="Maruyama S."/>
            <person name="Arias M.C."/>
            <person name="Ball S.G."/>
            <person name="Gile G.H."/>
            <person name="Hirakawa Y."/>
            <person name="Hopkins J.F."/>
            <person name="Rensing S.A."/>
            <person name="Schmutz J."/>
            <person name="Symeonidi A."/>
            <person name="Elias M."/>
            <person name="Eveleigh R.J."/>
            <person name="Herman E.K."/>
            <person name="Klute M.J."/>
            <person name="Nakayama T."/>
            <person name="Obornik M."/>
            <person name="Reyes-Prieto A."/>
            <person name="Armbrust E.V."/>
            <person name="Aves S.J."/>
            <person name="Beiko R.G."/>
            <person name="Coutinho P."/>
            <person name="Dacks J.B."/>
            <person name="Durnford D.G."/>
            <person name="Fast N.M."/>
            <person name="Green B.R."/>
            <person name="Grisdale C."/>
            <person name="Hempe F."/>
            <person name="Henrissat B."/>
            <person name="Hoppner M.P."/>
            <person name="Ishida K.-I."/>
            <person name="Kim E."/>
            <person name="Koreny L."/>
            <person name="Kroth P.G."/>
            <person name="Liu Y."/>
            <person name="Malik S.-B."/>
            <person name="Maier U.G."/>
            <person name="McRose D."/>
            <person name="Mock T."/>
            <person name="Neilson J.A."/>
            <person name="Onodera N.T."/>
            <person name="Poole A.M."/>
            <person name="Pritham E.J."/>
            <person name="Richards T.A."/>
            <person name="Rocap G."/>
            <person name="Roy S.W."/>
            <person name="Sarai C."/>
            <person name="Schaack S."/>
            <person name="Shirato S."/>
            <person name="Slamovits C.H."/>
            <person name="Spencer D.F."/>
            <person name="Suzuki S."/>
            <person name="Worden A.Z."/>
            <person name="Zauner S."/>
            <person name="Barry K."/>
            <person name="Bell C."/>
            <person name="Bharti A.K."/>
            <person name="Crow J.A."/>
            <person name="Grimwood J."/>
            <person name="Kramer R."/>
            <person name="Lindquist E."/>
            <person name="Lucas S."/>
            <person name="Salamov A."/>
            <person name="McFadden G.I."/>
            <person name="Lane C.E."/>
            <person name="Keeling P.J."/>
            <person name="Gray M.W."/>
            <person name="Grigoriev I.V."/>
            <person name="Archibald J.M."/>
        </authorList>
    </citation>
    <scope>NUCLEOTIDE SEQUENCE</scope>
    <source>
        <strain evidence="5">CCMP2712</strain>
    </source>
</reference>
<gene>
    <name evidence="3" type="ORF">GUITHDRAFT_165873</name>
</gene>
<evidence type="ECO:0000313" key="5">
    <source>
        <dbReference type="Proteomes" id="UP000011087"/>
    </source>
</evidence>
<evidence type="ECO:0000313" key="4">
    <source>
        <dbReference type="EnsemblProtists" id="EKX35851"/>
    </source>
</evidence>
<sequence>MTVNPRGRTLTCLYLLVCMVHGQEQPAVPCSLNRTVLQCPEYSKGTNNWELSYQLNRPQEVPCSAAPRFCAFDLSSSLTACKAGSFFLDTTAYRLTTWSMITPGSPAVCGHGNRAFSFFFRLSSQSANIHSFQNLLIIFLAGGMCWDTDTCGTNATKRTMGAANNPSSLEPDIPISFLESVSGRVGLSTLVYSQGIFSPDQYDIVVIPDCTGDLHVGNRSFTYRSGNTSCITAHHFGAVNTGMTLEWIFDKRNIKSLQRISIISTGLNTGQSAQFPDARPIPYAPGSHGGIFWAPFIQGMHPQIPVKVISEQSLGVVGPKWKVMMQDDPWGATTAKTPDLSQTVLPSSSEWSFVYDDTSYYYEVITQKNSLISFADIASSSDENQKRFFVDTGGSLTDCCLEGCSCSQAASRSYKSGQTDWLKSFKVAVIRRHQRMGTTYLSWIHEVPNLRFLLTPVNISKSVNGIAQVTQIFEQLLGSQTYTAWKSRFNYTTGCPILNASSKCGESNAILSNWIYSIATARLIFNSRGILVATTFPGQNYMERTFGNYTCMGCLDGIPGSYPGDYKCNSVLLPGETLLSLAAKYMTDWITLWSMNGGLGIYSSQQLVLYKYGHEYRNSRRRRDLHSSQLPASSGPAGTLDVPSQSELQCLRDRPTATMRPLCLDEKSEVSRATQKGTGSEGRQTGAAVKELSEEEHPGAGEQEDNSPESDKPRVVEPWVPVRAGDAKLGLNRRSEDYQSLEEEKQQPVAS</sequence>
<dbReference type="AlphaFoldDB" id="L1II10"/>
<dbReference type="EnsemblProtists" id="EKX35851">
    <property type="protein sequence ID" value="EKX35851"/>
    <property type="gene ID" value="GUITHDRAFT_165873"/>
</dbReference>
<dbReference type="PaxDb" id="55529-EKX35851"/>
<feature type="compositionally biased region" description="Polar residues" evidence="1">
    <location>
        <begin position="671"/>
        <end position="683"/>
    </location>
</feature>
<feature type="chain" id="PRO_5008770037" description="LysM domain-containing protein" evidence="2">
    <location>
        <begin position="23"/>
        <end position="751"/>
    </location>
</feature>
<name>L1II10_GUITC</name>
<feature type="region of interest" description="Disordered" evidence="1">
    <location>
        <begin position="621"/>
        <end position="645"/>
    </location>
</feature>
<keyword evidence="2" id="KW-0732">Signal</keyword>
<reference evidence="4" key="3">
    <citation type="submission" date="2015-06" db="UniProtKB">
        <authorList>
            <consortium name="EnsemblProtists"/>
        </authorList>
    </citation>
    <scope>IDENTIFICATION</scope>
</reference>
<dbReference type="HOGENOM" id="CLU_404109_0_0_1"/>
<accession>L1II10</accession>
<proteinExistence type="predicted"/>
<dbReference type="Proteomes" id="UP000011087">
    <property type="component" value="Unassembled WGS sequence"/>
</dbReference>
<dbReference type="OrthoDB" id="2015280at2759"/>
<feature type="region of interest" description="Disordered" evidence="1">
    <location>
        <begin position="661"/>
        <end position="751"/>
    </location>
</feature>
<evidence type="ECO:0000256" key="1">
    <source>
        <dbReference type="SAM" id="MobiDB-lite"/>
    </source>
</evidence>
<feature type="signal peptide" evidence="2">
    <location>
        <begin position="1"/>
        <end position="22"/>
    </location>
</feature>
<reference evidence="3 5" key="1">
    <citation type="journal article" date="2012" name="Nature">
        <title>Algal genomes reveal evolutionary mosaicism and the fate of nucleomorphs.</title>
        <authorList>
            <consortium name="DOE Joint Genome Institute"/>
            <person name="Curtis B.A."/>
            <person name="Tanifuji G."/>
            <person name="Burki F."/>
            <person name="Gruber A."/>
            <person name="Irimia M."/>
            <person name="Maruyama S."/>
            <person name="Arias M.C."/>
            <person name="Ball S.G."/>
            <person name="Gile G.H."/>
            <person name="Hirakawa Y."/>
            <person name="Hopkins J.F."/>
            <person name="Kuo A."/>
            <person name="Rensing S.A."/>
            <person name="Schmutz J."/>
            <person name="Symeonidi A."/>
            <person name="Elias M."/>
            <person name="Eveleigh R.J."/>
            <person name="Herman E.K."/>
            <person name="Klute M.J."/>
            <person name="Nakayama T."/>
            <person name="Obornik M."/>
            <person name="Reyes-Prieto A."/>
            <person name="Armbrust E.V."/>
            <person name="Aves S.J."/>
            <person name="Beiko R.G."/>
            <person name="Coutinho P."/>
            <person name="Dacks J.B."/>
            <person name="Durnford D.G."/>
            <person name="Fast N.M."/>
            <person name="Green B.R."/>
            <person name="Grisdale C.J."/>
            <person name="Hempel F."/>
            <person name="Henrissat B."/>
            <person name="Hoppner M.P."/>
            <person name="Ishida K."/>
            <person name="Kim E."/>
            <person name="Koreny L."/>
            <person name="Kroth P.G."/>
            <person name="Liu Y."/>
            <person name="Malik S.B."/>
            <person name="Maier U.G."/>
            <person name="McRose D."/>
            <person name="Mock T."/>
            <person name="Neilson J.A."/>
            <person name="Onodera N.T."/>
            <person name="Poole A.M."/>
            <person name="Pritham E.J."/>
            <person name="Richards T.A."/>
            <person name="Rocap G."/>
            <person name="Roy S.W."/>
            <person name="Sarai C."/>
            <person name="Schaack S."/>
            <person name="Shirato S."/>
            <person name="Slamovits C.H."/>
            <person name="Spencer D.F."/>
            <person name="Suzuki S."/>
            <person name="Worden A.Z."/>
            <person name="Zauner S."/>
            <person name="Barry K."/>
            <person name="Bell C."/>
            <person name="Bharti A.K."/>
            <person name="Crow J.A."/>
            <person name="Grimwood J."/>
            <person name="Kramer R."/>
            <person name="Lindquist E."/>
            <person name="Lucas S."/>
            <person name="Salamov A."/>
            <person name="McFadden G.I."/>
            <person name="Lane C.E."/>
            <person name="Keeling P.J."/>
            <person name="Gray M.W."/>
            <person name="Grigoriev I.V."/>
            <person name="Archibald J.M."/>
        </authorList>
    </citation>
    <scope>NUCLEOTIDE SEQUENCE</scope>
    <source>
        <strain evidence="3 5">CCMP2712</strain>
    </source>
</reference>
<evidence type="ECO:0008006" key="6">
    <source>
        <dbReference type="Google" id="ProtNLM"/>
    </source>
</evidence>
<evidence type="ECO:0000313" key="3">
    <source>
        <dbReference type="EMBL" id="EKX35851.1"/>
    </source>
</evidence>